<dbReference type="AlphaFoldDB" id="A0A8R1HSD0"/>
<feature type="chain" id="PRO_5035718292" description="Peptidase S72 domain-containing protein" evidence="2">
    <location>
        <begin position="18"/>
        <end position="635"/>
    </location>
</feature>
<reference evidence="6" key="2">
    <citation type="submission" date="2022-06" db="UniProtKB">
        <authorList>
            <consortium name="EnsemblMetazoa"/>
        </authorList>
    </citation>
    <scope>IDENTIFICATION</scope>
    <source>
        <strain evidence="6">DF5081</strain>
    </source>
</reference>
<evidence type="ECO:0000313" key="6">
    <source>
        <dbReference type="EnsemblMetazoa" id="CJA05816.1"/>
    </source>
</evidence>
<evidence type="ECO:0000256" key="2">
    <source>
        <dbReference type="SAM" id="SignalP"/>
    </source>
</evidence>
<evidence type="ECO:0000256" key="1">
    <source>
        <dbReference type="SAM" id="Phobius"/>
    </source>
</evidence>
<evidence type="ECO:0008006" key="8">
    <source>
        <dbReference type="Google" id="ProtNLM"/>
    </source>
</evidence>
<dbReference type="Pfam" id="PF25897">
    <property type="entry name" value="LolA_1st_nematode"/>
    <property type="match status" value="1"/>
</dbReference>
<organism evidence="6 7">
    <name type="scientific">Caenorhabditis japonica</name>
    <dbReference type="NCBI Taxonomy" id="281687"/>
    <lineage>
        <taxon>Eukaryota</taxon>
        <taxon>Metazoa</taxon>
        <taxon>Ecdysozoa</taxon>
        <taxon>Nematoda</taxon>
        <taxon>Chromadorea</taxon>
        <taxon>Rhabditida</taxon>
        <taxon>Rhabditina</taxon>
        <taxon>Rhabditomorpha</taxon>
        <taxon>Rhabditoidea</taxon>
        <taxon>Rhabditidae</taxon>
        <taxon>Peloderinae</taxon>
        <taxon>Caenorhabditis</taxon>
    </lineage>
</organism>
<keyword evidence="1" id="KW-0812">Transmembrane</keyword>
<evidence type="ECO:0000259" key="5">
    <source>
        <dbReference type="Pfam" id="PF25899"/>
    </source>
</evidence>
<dbReference type="EnsemblMetazoa" id="CJA05816.1">
    <property type="protein sequence ID" value="CJA05816.1"/>
    <property type="gene ID" value="WBGene00125020"/>
</dbReference>
<keyword evidence="7" id="KW-1185">Reference proteome</keyword>
<keyword evidence="2" id="KW-0732">Signal</keyword>
<dbReference type="Proteomes" id="UP000005237">
    <property type="component" value="Unassembled WGS sequence"/>
</dbReference>
<feature type="domain" description="DUF7959" evidence="5">
    <location>
        <begin position="461"/>
        <end position="584"/>
    </location>
</feature>
<name>A0A8R1HSD0_CAEJA</name>
<dbReference type="Pfam" id="PF25898">
    <property type="entry name" value="LolA_2nd_metazoa"/>
    <property type="match status" value="1"/>
</dbReference>
<reference evidence="7" key="1">
    <citation type="submission" date="2010-08" db="EMBL/GenBank/DDBJ databases">
        <authorList>
            <consortium name="Caenorhabditis japonica Sequencing Consortium"/>
            <person name="Wilson R.K."/>
        </authorList>
    </citation>
    <scope>NUCLEOTIDE SEQUENCE [LARGE SCALE GENOMIC DNA]</scope>
    <source>
        <strain evidence="7">DF5081</strain>
    </source>
</reference>
<dbReference type="InterPro" id="IPR058830">
    <property type="entry name" value="LolA-like_dom_1st"/>
</dbReference>
<dbReference type="Pfam" id="PF25899">
    <property type="entry name" value="DUF7959"/>
    <property type="match status" value="1"/>
</dbReference>
<evidence type="ECO:0000313" key="7">
    <source>
        <dbReference type="Proteomes" id="UP000005237"/>
    </source>
</evidence>
<feature type="signal peptide" evidence="2">
    <location>
        <begin position="1"/>
        <end position="17"/>
    </location>
</feature>
<accession>A0A8R1HSD0</accession>
<dbReference type="InterPro" id="IPR058831">
    <property type="entry name" value="LolA-like_dom_2nd"/>
</dbReference>
<keyword evidence="1" id="KW-0472">Membrane</keyword>
<feature type="domain" description="LolA-like" evidence="3">
    <location>
        <begin position="37"/>
        <end position="240"/>
    </location>
</feature>
<feature type="transmembrane region" description="Helical" evidence="1">
    <location>
        <begin position="590"/>
        <end position="619"/>
    </location>
</feature>
<protein>
    <recommendedName>
        <fullName evidence="8">Peptidase S72 domain-containing protein</fullName>
    </recommendedName>
</protein>
<evidence type="ECO:0000259" key="4">
    <source>
        <dbReference type="Pfam" id="PF25898"/>
    </source>
</evidence>
<evidence type="ECO:0000259" key="3">
    <source>
        <dbReference type="Pfam" id="PF25897"/>
    </source>
</evidence>
<sequence length="635" mass="70777">MRVFLAVFSLLVGLISGQELKSLLDMCAKQSKTMPLPLSDKIVLPEAYKVSGSVTDWMKASTSLIVETATQAHRVLQRQSRDQEGERWIENLTGDKQTMFVNVSSGDCDAKGQRPQLIAVPRFSNIIGSDTSSLNSIIRGLVDFDKNHTGFLIDDHIEIVGGVNSVKWVSCVEGASPNDTKVLLEVRYAGEGTIRPAQTPFSNPLLLSIRLAELPTFNSTVALNHISLEVDRYEMPVGDEAKVEHGIYCRNRNSSTLPLKSLDEYAAVLNYYDHGTNKSEVVDVLYSKSRKIFIVAGHSFENGIKILKSNADKYRNGTDYILHDFKYGYEFTMKQDGCESFSTLDDSTADVMMEQNSTFSMKPMEMLLVDPALRWDEYQSDIDMTGTFYKTYRAFDARDETIAEIHLTEDGEVHSLATFRQGSRHLAVSLTVSRIPVESSRLNLKATQLAECYDSGNFSNNTWIFDVKDKHLVDISKVGLDNLNEAVASSISQNVYPVIPYRILVFYLVNRDDGLSVVLRIADKTEKPPGPVGYNVTAELSTLELFQMLNATIISEKMPIVVENVDGVKEEWIADAKTMKMFPPEKDSGFIGYTGGAMFVLTIFCLLIGVSIGAVGVFVATRRQRISTLAYQVFE</sequence>
<dbReference type="InterPro" id="IPR058265">
    <property type="entry name" value="DUF7959"/>
</dbReference>
<proteinExistence type="predicted"/>
<feature type="domain" description="LolA-like" evidence="4">
    <location>
        <begin position="245"/>
        <end position="371"/>
    </location>
</feature>
<keyword evidence="1" id="KW-1133">Transmembrane helix</keyword>